<proteinExistence type="predicted"/>
<dbReference type="InterPro" id="IPR014914">
    <property type="entry name" value="RES_dom"/>
</dbReference>
<name>A0ABY5DMU4_9ACTN</name>
<evidence type="ECO:0000313" key="3">
    <source>
        <dbReference type="EMBL" id="UTI63320.1"/>
    </source>
</evidence>
<sequence length="227" mass="24507">MTPARRTVRPTGALGLAGPPTLPTRYPRGVVRTVAAGTELRRIYVPPPAGYTPSATAFRTDGPRARFDHHRRPGPFPQAAEDPSRGIFYAAEAFGCCVAEFWGDDWLITPGPARLAVLRADRELQLLSLMGSDATAVGTLAAVTMDGDRHVTQDWGRHWYEHPQFQALHGIRFPSSHTSQPACAFWERAAGAFTVLFDEPVLSPAVLPDLLVTASALGITVLGTLPS</sequence>
<accession>A0ABY5DMU4</accession>
<gene>
    <name evidence="3" type="ORF">NBH00_18420</name>
</gene>
<evidence type="ECO:0000313" key="4">
    <source>
        <dbReference type="Proteomes" id="UP001056035"/>
    </source>
</evidence>
<evidence type="ECO:0000259" key="2">
    <source>
        <dbReference type="Pfam" id="PF08808"/>
    </source>
</evidence>
<feature type="domain" description="RES" evidence="2">
    <location>
        <begin position="51"/>
        <end position="193"/>
    </location>
</feature>
<keyword evidence="4" id="KW-1185">Reference proteome</keyword>
<evidence type="ECO:0000256" key="1">
    <source>
        <dbReference type="SAM" id="MobiDB-lite"/>
    </source>
</evidence>
<feature type="region of interest" description="Disordered" evidence="1">
    <location>
        <begin position="1"/>
        <end position="21"/>
    </location>
</feature>
<reference evidence="3 4" key="1">
    <citation type="submission" date="2022-06" db="EMBL/GenBank/DDBJ databases">
        <title>Paraconexibacter antarcticus.</title>
        <authorList>
            <person name="Kim C.S."/>
        </authorList>
    </citation>
    <scope>NUCLEOTIDE SEQUENCE [LARGE SCALE GENOMIC DNA]</scope>
    <source>
        <strain evidence="3 4">02-257</strain>
    </source>
</reference>
<dbReference type="EMBL" id="CP098502">
    <property type="protein sequence ID" value="UTI63320.1"/>
    <property type="molecule type" value="Genomic_DNA"/>
</dbReference>
<protein>
    <submittedName>
        <fullName evidence="3">RES family NAD+ phosphorylase</fullName>
    </submittedName>
</protein>
<dbReference type="Pfam" id="PF08808">
    <property type="entry name" value="RES"/>
    <property type="match status" value="1"/>
</dbReference>
<organism evidence="3 4">
    <name type="scientific">Paraconexibacter antarcticus</name>
    <dbReference type="NCBI Taxonomy" id="2949664"/>
    <lineage>
        <taxon>Bacteria</taxon>
        <taxon>Bacillati</taxon>
        <taxon>Actinomycetota</taxon>
        <taxon>Thermoleophilia</taxon>
        <taxon>Solirubrobacterales</taxon>
        <taxon>Paraconexibacteraceae</taxon>
        <taxon>Paraconexibacter</taxon>
    </lineage>
</organism>
<dbReference type="RefSeq" id="WP_254570048.1">
    <property type="nucleotide sequence ID" value="NZ_CP098502.1"/>
</dbReference>
<dbReference type="Proteomes" id="UP001056035">
    <property type="component" value="Chromosome"/>
</dbReference>